<dbReference type="EMBL" id="QYYA01000021">
    <property type="protein sequence ID" value="RJG15347.1"/>
    <property type="molecule type" value="Genomic_DNA"/>
</dbReference>
<evidence type="ECO:0000313" key="1">
    <source>
        <dbReference type="EMBL" id="RJG15347.1"/>
    </source>
</evidence>
<dbReference type="AlphaFoldDB" id="A0A418XS18"/>
<dbReference type="RefSeq" id="WP_119918580.1">
    <property type="nucleotide sequence ID" value="NZ_QYYA01000021.1"/>
</dbReference>
<reference evidence="1 2" key="1">
    <citation type="submission" date="2018-09" db="EMBL/GenBank/DDBJ databases">
        <title>Alcanivorax profundi sp. nov., isolated from 1000 m-depth seawater of the Mariana Trench.</title>
        <authorList>
            <person name="Liu J."/>
        </authorList>
    </citation>
    <scope>NUCLEOTIDE SEQUENCE [LARGE SCALE GENOMIC DNA]</scope>
    <source>
        <strain evidence="1 2">MTEO17</strain>
    </source>
</reference>
<sequence>MPIRIDEYQPGSEEAKRQNIAWLCDDDFELPNQLAELRKWVLSTAVDLEPGEYSVDIAFSPREGAAGGGESIPVEVLRVMAEKGMELYFSEYPPFVEADET</sequence>
<dbReference type="OrthoDB" id="6313877at2"/>
<protein>
    <submittedName>
        <fullName evidence="1">Uncharacterized protein</fullName>
    </submittedName>
</protein>
<keyword evidence="2" id="KW-1185">Reference proteome</keyword>
<comment type="caution">
    <text evidence="1">The sequence shown here is derived from an EMBL/GenBank/DDBJ whole genome shotgun (WGS) entry which is preliminary data.</text>
</comment>
<accession>A0A418XS18</accession>
<proteinExistence type="predicted"/>
<organism evidence="1 2">
    <name type="scientific">Alcanivorax profundi</name>
    <dbReference type="NCBI Taxonomy" id="2338368"/>
    <lineage>
        <taxon>Bacteria</taxon>
        <taxon>Pseudomonadati</taxon>
        <taxon>Pseudomonadota</taxon>
        <taxon>Gammaproteobacteria</taxon>
        <taxon>Oceanospirillales</taxon>
        <taxon>Alcanivoracaceae</taxon>
        <taxon>Alcanivorax</taxon>
    </lineage>
</organism>
<name>A0A418XS18_9GAMM</name>
<evidence type="ECO:0000313" key="2">
    <source>
        <dbReference type="Proteomes" id="UP000283734"/>
    </source>
</evidence>
<dbReference type="Proteomes" id="UP000283734">
    <property type="component" value="Unassembled WGS sequence"/>
</dbReference>
<gene>
    <name evidence="1" type="ORF">D4A39_16655</name>
</gene>